<proteinExistence type="predicted"/>
<evidence type="ECO:0000313" key="1">
    <source>
        <dbReference type="EMBL" id="KAI5681690.1"/>
    </source>
</evidence>
<organism evidence="1 2">
    <name type="scientific">Catharanthus roseus</name>
    <name type="common">Madagascar periwinkle</name>
    <name type="synonym">Vinca rosea</name>
    <dbReference type="NCBI Taxonomy" id="4058"/>
    <lineage>
        <taxon>Eukaryota</taxon>
        <taxon>Viridiplantae</taxon>
        <taxon>Streptophyta</taxon>
        <taxon>Embryophyta</taxon>
        <taxon>Tracheophyta</taxon>
        <taxon>Spermatophyta</taxon>
        <taxon>Magnoliopsida</taxon>
        <taxon>eudicotyledons</taxon>
        <taxon>Gunneridae</taxon>
        <taxon>Pentapetalae</taxon>
        <taxon>asterids</taxon>
        <taxon>lamiids</taxon>
        <taxon>Gentianales</taxon>
        <taxon>Apocynaceae</taxon>
        <taxon>Rauvolfioideae</taxon>
        <taxon>Vinceae</taxon>
        <taxon>Catharanthinae</taxon>
        <taxon>Catharanthus</taxon>
    </lineage>
</organism>
<comment type="caution">
    <text evidence="1">The sequence shown here is derived from an EMBL/GenBank/DDBJ whole genome shotgun (WGS) entry which is preliminary data.</text>
</comment>
<keyword evidence="2" id="KW-1185">Reference proteome</keyword>
<name>A0ACC0C9Y8_CATRO</name>
<dbReference type="Proteomes" id="UP001060085">
    <property type="component" value="Linkage Group LG01"/>
</dbReference>
<evidence type="ECO:0000313" key="2">
    <source>
        <dbReference type="Proteomes" id="UP001060085"/>
    </source>
</evidence>
<sequence length="221" mass="25308">MSASLKNKRVTKKSKDQKRVDEYHFNITKYASCVLGVEDKGRNIDRELGAILEELPISLSLNPSLTFPSGENMVQAIQDWLISKSSFEEKSFHGLTIFYRKYIKDLGTIASYLMDVPKKKTGFPWKICLHLNEIASNQAPYSTTLYSFLEVDYGFKLLTSFDLILFSIGHILCLDEKENMMLIKYIHSKKLNDIEANNMTFGMQCLVFDPKGLGWGYLGFE</sequence>
<dbReference type="EMBL" id="CM044701">
    <property type="protein sequence ID" value="KAI5681690.1"/>
    <property type="molecule type" value="Genomic_DNA"/>
</dbReference>
<accession>A0ACC0C9Y8</accession>
<protein>
    <submittedName>
        <fullName evidence="1">Uncharacterized protein</fullName>
    </submittedName>
</protein>
<gene>
    <name evidence="1" type="ORF">M9H77_02918</name>
</gene>
<reference evidence="2" key="1">
    <citation type="journal article" date="2023" name="Nat. Plants">
        <title>Single-cell RNA sequencing provides a high-resolution roadmap for understanding the multicellular compartmentation of specialized metabolism.</title>
        <authorList>
            <person name="Sun S."/>
            <person name="Shen X."/>
            <person name="Li Y."/>
            <person name="Li Y."/>
            <person name="Wang S."/>
            <person name="Li R."/>
            <person name="Zhang H."/>
            <person name="Shen G."/>
            <person name="Guo B."/>
            <person name="Wei J."/>
            <person name="Xu J."/>
            <person name="St-Pierre B."/>
            <person name="Chen S."/>
            <person name="Sun C."/>
        </authorList>
    </citation>
    <scope>NUCLEOTIDE SEQUENCE [LARGE SCALE GENOMIC DNA]</scope>
</reference>